<evidence type="ECO:0000256" key="10">
    <source>
        <dbReference type="ARBA" id="ARBA00023284"/>
    </source>
</evidence>
<comment type="subcellular location">
    <subcellularLocation>
        <location evidence="2">Endoplasmic reticulum lumen</location>
    </subcellularLocation>
</comment>
<dbReference type="OMA" id="IPDWIET"/>
<evidence type="ECO:0000256" key="6">
    <source>
        <dbReference type="ARBA" id="ARBA00022737"/>
    </source>
</evidence>
<feature type="chain" id="PRO_5003261627" description="protein disulfide-isomerase" evidence="13">
    <location>
        <begin position="23"/>
        <end position="402"/>
    </location>
</feature>
<protein>
    <recommendedName>
        <fullName evidence="4">protein disulfide-isomerase</fullName>
        <ecNumber evidence="4">5.3.4.1</ecNumber>
    </recommendedName>
</protein>
<dbReference type="GO" id="GO:0015035">
    <property type="term" value="F:protein-disulfide reductase activity"/>
    <property type="evidence" value="ECO:0000318"/>
    <property type="project" value="GO_Central"/>
</dbReference>
<dbReference type="NCBIfam" id="TIGR01126">
    <property type="entry name" value="pdi_dom"/>
    <property type="match status" value="1"/>
</dbReference>
<dbReference type="eggNOG" id="KOG0191">
    <property type="taxonomic scope" value="Eukaryota"/>
</dbReference>
<keyword evidence="16" id="KW-1185">Reference proteome</keyword>
<gene>
    <name evidence="15" type="ORF">DICPUDRAFT_76580</name>
</gene>
<comment type="similarity">
    <text evidence="3 11">Belongs to the protein disulfide isomerase family.</text>
</comment>
<dbReference type="Proteomes" id="UP000001064">
    <property type="component" value="Unassembled WGS sequence"/>
</dbReference>
<keyword evidence="5 13" id="KW-0732">Signal</keyword>
<evidence type="ECO:0000259" key="14">
    <source>
        <dbReference type="PROSITE" id="PS51352"/>
    </source>
</evidence>
<dbReference type="InterPro" id="IPR005788">
    <property type="entry name" value="PDI_thioredoxin-like_dom"/>
</dbReference>
<accession>F0ZE15</accession>
<dbReference type="PANTHER" id="PTHR45815">
    <property type="entry name" value="PROTEIN DISULFIDE-ISOMERASE A6"/>
    <property type="match status" value="1"/>
</dbReference>
<proteinExistence type="inferred from homology"/>
<feature type="domain" description="Thioredoxin" evidence="14">
    <location>
        <begin position="6"/>
        <end position="139"/>
    </location>
</feature>
<keyword evidence="9" id="KW-0413">Isomerase</keyword>
<dbReference type="CDD" id="cd03001">
    <property type="entry name" value="PDI_a_P5"/>
    <property type="match status" value="1"/>
</dbReference>
<dbReference type="PRINTS" id="PR00421">
    <property type="entry name" value="THIOREDOXIN"/>
</dbReference>
<dbReference type="PROSITE" id="PS51352">
    <property type="entry name" value="THIOREDOXIN_2"/>
    <property type="match status" value="1"/>
</dbReference>
<dbReference type="VEuPathDB" id="AmoebaDB:DICPUDRAFT_76580"/>
<evidence type="ECO:0000256" key="7">
    <source>
        <dbReference type="ARBA" id="ARBA00022824"/>
    </source>
</evidence>
<evidence type="ECO:0000256" key="3">
    <source>
        <dbReference type="ARBA" id="ARBA00006347"/>
    </source>
</evidence>
<dbReference type="InterPro" id="IPR017937">
    <property type="entry name" value="Thioredoxin_CS"/>
</dbReference>
<dbReference type="EC" id="5.3.4.1" evidence="4"/>
<dbReference type="Pfam" id="PF00085">
    <property type="entry name" value="Thioredoxin"/>
    <property type="match status" value="1"/>
</dbReference>
<dbReference type="AlphaFoldDB" id="F0ZE15"/>
<organism evidence="15 16">
    <name type="scientific">Dictyostelium purpureum</name>
    <name type="common">Slime mold</name>
    <dbReference type="NCBI Taxonomy" id="5786"/>
    <lineage>
        <taxon>Eukaryota</taxon>
        <taxon>Amoebozoa</taxon>
        <taxon>Evosea</taxon>
        <taxon>Eumycetozoa</taxon>
        <taxon>Dictyostelia</taxon>
        <taxon>Dictyosteliales</taxon>
        <taxon>Dictyosteliaceae</taxon>
        <taxon>Dictyostelium</taxon>
    </lineage>
</organism>
<dbReference type="Gene3D" id="3.40.30.10">
    <property type="entry name" value="Glutaredoxin"/>
    <property type="match status" value="3"/>
</dbReference>
<evidence type="ECO:0000256" key="4">
    <source>
        <dbReference type="ARBA" id="ARBA00012723"/>
    </source>
</evidence>
<evidence type="ECO:0000256" key="1">
    <source>
        <dbReference type="ARBA" id="ARBA00001182"/>
    </source>
</evidence>
<dbReference type="PANTHER" id="PTHR45815:SF3">
    <property type="entry name" value="PROTEIN DISULFIDE-ISOMERASE A6"/>
    <property type="match status" value="1"/>
</dbReference>
<dbReference type="STRING" id="5786.F0ZE15"/>
<name>F0ZE15_DICPU</name>
<dbReference type="FunCoup" id="F0ZE15">
    <property type="interactions" value="180"/>
</dbReference>
<dbReference type="InParanoid" id="F0ZE15"/>
<evidence type="ECO:0000256" key="13">
    <source>
        <dbReference type="SAM" id="SignalP"/>
    </source>
</evidence>
<dbReference type="GO" id="GO:0034976">
    <property type="term" value="P:response to endoplasmic reticulum stress"/>
    <property type="evidence" value="ECO:0000318"/>
    <property type="project" value="GO_Central"/>
</dbReference>
<keyword evidence="8" id="KW-1015">Disulfide bond</keyword>
<evidence type="ECO:0000256" key="11">
    <source>
        <dbReference type="RuleBase" id="RU004208"/>
    </source>
</evidence>
<feature type="region of interest" description="Disordered" evidence="12">
    <location>
        <begin position="238"/>
        <end position="264"/>
    </location>
</feature>
<dbReference type="GO" id="GO:0005783">
    <property type="term" value="C:endoplasmic reticulum"/>
    <property type="evidence" value="ECO:0000318"/>
    <property type="project" value="GO_Central"/>
</dbReference>
<evidence type="ECO:0000256" key="9">
    <source>
        <dbReference type="ARBA" id="ARBA00023235"/>
    </source>
</evidence>
<keyword evidence="7" id="KW-0256">Endoplasmic reticulum</keyword>
<dbReference type="EMBL" id="GL870990">
    <property type="protein sequence ID" value="EGC37803.1"/>
    <property type="molecule type" value="Genomic_DNA"/>
</dbReference>
<dbReference type="GO" id="GO:0005788">
    <property type="term" value="C:endoplasmic reticulum lumen"/>
    <property type="evidence" value="ECO:0007669"/>
    <property type="project" value="UniProtKB-SubCell"/>
</dbReference>
<dbReference type="GO" id="GO:0003756">
    <property type="term" value="F:protein disulfide isomerase activity"/>
    <property type="evidence" value="ECO:0007669"/>
    <property type="project" value="UniProtKB-EC"/>
</dbReference>
<feature type="compositionally biased region" description="Basic and acidic residues" evidence="12">
    <location>
        <begin position="243"/>
        <end position="252"/>
    </location>
</feature>
<dbReference type="SUPFAM" id="SSF52833">
    <property type="entry name" value="Thioredoxin-like"/>
    <property type="match status" value="3"/>
</dbReference>
<dbReference type="GeneID" id="10499064"/>
<evidence type="ECO:0000256" key="8">
    <source>
        <dbReference type="ARBA" id="ARBA00023157"/>
    </source>
</evidence>
<dbReference type="InterPro" id="IPR013766">
    <property type="entry name" value="Thioredoxin_domain"/>
</dbReference>
<dbReference type="OrthoDB" id="427280at2759"/>
<dbReference type="Pfam" id="PF24541">
    <property type="entry name" value="Thioredox_PDIA6_C"/>
    <property type="match status" value="1"/>
</dbReference>
<dbReference type="RefSeq" id="XP_003285648.1">
    <property type="nucleotide sequence ID" value="XM_003285600.1"/>
</dbReference>
<evidence type="ECO:0000313" key="15">
    <source>
        <dbReference type="EMBL" id="EGC37803.1"/>
    </source>
</evidence>
<dbReference type="InterPro" id="IPR036249">
    <property type="entry name" value="Thioredoxin-like_sf"/>
</dbReference>
<keyword evidence="10" id="KW-0676">Redox-active center</keyword>
<evidence type="ECO:0000256" key="2">
    <source>
        <dbReference type="ARBA" id="ARBA00004319"/>
    </source>
</evidence>
<evidence type="ECO:0000256" key="5">
    <source>
        <dbReference type="ARBA" id="ARBA00022729"/>
    </source>
</evidence>
<dbReference type="PROSITE" id="PS00194">
    <property type="entry name" value="THIOREDOXIN_1"/>
    <property type="match status" value="1"/>
</dbReference>
<reference evidence="16" key="1">
    <citation type="journal article" date="2011" name="Genome Biol.">
        <title>Comparative genomics of the social amoebae Dictyostelium discoideum and Dictyostelium purpureum.</title>
        <authorList>
            <consortium name="US DOE Joint Genome Institute (JGI-PGF)"/>
            <person name="Sucgang R."/>
            <person name="Kuo A."/>
            <person name="Tian X."/>
            <person name="Salerno W."/>
            <person name="Parikh A."/>
            <person name="Feasley C.L."/>
            <person name="Dalin E."/>
            <person name="Tu H."/>
            <person name="Huang E."/>
            <person name="Barry K."/>
            <person name="Lindquist E."/>
            <person name="Shapiro H."/>
            <person name="Bruce D."/>
            <person name="Schmutz J."/>
            <person name="Salamov A."/>
            <person name="Fey P."/>
            <person name="Gaudet P."/>
            <person name="Anjard C."/>
            <person name="Babu M.M."/>
            <person name="Basu S."/>
            <person name="Bushmanova Y."/>
            <person name="van der Wel H."/>
            <person name="Katoh-Kurasawa M."/>
            <person name="Dinh C."/>
            <person name="Coutinho P.M."/>
            <person name="Saito T."/>
            <person name="Elias M."/>
            <person name="Schaap P."/>
            <person name="Kay R.R."/>
            <person name="Henrissat B."/>
            <person name="Eichinger L."/>
            <person name="Rivero F."/>
            <person name="Putnam N.H."/>
            <person name="West C.M."/>
            <person name="Loomis W.F."/>
            <person name="Chisholm R.L."/>
            <person name="Shaulsky G."/>
            <person name="Strassmann J.E."/>
            <person name="Queller D.C."/>
            <person name="Kuspa A."/>
            <person name="Grigoriev I.V."/>
        </authorList>
    </citation>
    <scope>NUCLEOTIDE SEQUENCE [LARGE SCALE GENOMIC DNA]</scope>
    <source>
        <strain evidence="16">QSDP1</strain>
    </source>
</reference>
<sequence length="402" mass="45516">MRINYFLVILLIAFISIESVFGFYSDKGDVINLNKKNFKQQVLEGDGNVMVEFYAPWCGHCKSLKPEYEKAAKNVKGLVKIAAINCDEEKELCGQYQIQGFPTLKFFATQKNGKKQPEDYQGGRTASAIVKFALSKLPNYSTKVTEDNLSKFLTSTPSAKALLFTSKSTTSDLYKALSVDFRNTLPLGEARNIKKETLEKYQVTSFPTLLVFTSDDQETFVKYEGKLEHSSLFKFLQPHSSKKSGDNKKEETTTTTNSDPNDPALEKFVEIKDSKSFEKTCSSGLCVVALFDQLDDKEANDKYLELLNAIATEFKGRMKFVWIDSSVHDKIVTQFDLSGLPNMFVLNPNKMRYTPFLGSFSEDSIKSFFKSVLSGLKNAVPYKEQPKFNDLEKKETKKKDEL</sequence>
<evidence type="ECO:0000256" key="12">
    <source>
        <dbReference type="SAM" id="MobiDB-lite"/>
    </source>
</evidence>
<feature type="signal peptide" evidence="13">
    <location>
        <begin position="1"/>
        <end position="22"/>
    </location>
</feature>
<dbReference type="KEGG" id="dpp:DICPUDRAFT_76580"/>
<dbReference type="InterPro" id="IPR057305">
    <property type="entry name" value="Thioredox_PDIA6_C"/>
</dbReference>
<evidence type="ECO:0000313" key="16">
    <source>
        <dbReference type="Proteomes" id="UP000001064"/>
    </source>
</evidence>
<keyword evidence="6" id="KW-0677">Repeat</keyword>
<comment type="catalytic activity">
    <reaction evidence="1">
        <text>Catalyzes the rearrangement of -S-S- bonds in proteins.</text>
        <dbReference type="EC" id="5.3.4.1"/>
    </reaction>
</comment>
<dbReference type="FunFam" id="3.40.30.10:FF:000107">
    <property type="entry name" value="Protein disulfide-isomerase 5-2"/>
    <property type="match status" value="1"/>
</dbReference>